<accession>A0A1Y1HN48</accession>
<evidence type="ECO:0000313" key="12">
    <source>
        <dbReference type="EMBL" id="GAQ80054.1"/>
    </source>
</evidence>
<dbReference type="Proteomes" id="UP000054558">
    <property type="component" value="Unassembled WGS sequence"/>
</dbReference>
<dbReference type="STRING" id="105231.A0A1Y1HN48"/>
<dbReference type="GO" id="GO:0030286">
    <property type="term" value="C:dynein complex"/>
    <property type="evidence" value="ECO:0007669"/>
    <property type="project" value="UniProtKB-KW"/>
</dbReference>
<comment type="subunit">
    <text evidence="2">Consists of at least two heavy chains and a number of intermediate and light chains.</text>
</comment>
<dbReference type="EMBL" id="DF236994">
    <property type="protein sequence ID" value="GAQ80054.1"/>
    <property type="molecule type" value="Genomic_DNA"/>
</dbReference>
<keyword evidence="4 11" id="KW-0493">Microtubule</keyword>
<evidence type="ECO:0000256" key="8">
    <source>
        <dbReference type="ARBA" id="ARBA00023212"/>
    </source>
</evidence>
<evidence type="ECO:0000256" key="5">
    <source>
        <dbReference type="ARBA" id="ARBA00023017"/>
    </source>
</evidence>
<reference evidence="12 13" key="1">
    <citation type="journal article" date="2014" name="Nat. Commun.">
        <title>Klebsormidium flaccidum genome reveals primary factors for plant terrestrial adaptation.</title>
        <authorList>
            <person name="Hori K."/>
            <person name="Maruyama F."/>
            <person name="Fujisawa T."/>
            <person name="Togashi T."/>
            <person name="Yamamoto N."/>
            <person name="Seo M."/>
            <person name="Sato S."/>
            <person name="Yamada T."/>
            <person name="Mori H."/>
            <person name="Tajima N."/>
            <person name="Moriyama T."/>
            <person name="Ikeuchi M."/>
            <person name="Watanabe M."/>
            <person name="Wada H."/>
            <person name="Kobayashi K."/>
            <person name="Saito M."/>
            <person name="Masuda T."/>
            <person name="Sasaki-Sekimoto Y."/>
            <person name="Mashiguchi K."/>
            <person name="Awai K."/>
            <person name="Shimojima M."/>
            <person name="Masuda S."/>
            <person name="Iwai M."/>
            <person name="Nobusawa T."/>
            <person name="Narise T."/>
            <person name="Kondo S."/>
            <person name="Saito H."/>
            <person name="Sato R."/>
            <person name="Murakawa M."/>
            <person name="Ihara Y."/>
            <person name="Oshima-Yamada Y."/>
            <person name="Ohtaka K."/>
            <person name="Satoh M."/>
            <person name="Sonobe K."/>
            <person name="Ishii M."/>
            <person name="Ohtani R."/>
            <person name="Kanamori-Sato M."/>
            <person name="Honoki R."/>
            <person name="Miyazaki D."/>
            <person name="Mochizuki H."/>
            <person name="Umetsu J."/>
            <person name="Higashi K."/>
            <person name="Shibata D."/>
            <person name="Kamiya Y."/>
            <person name="Sato N."/>
            <person name="Nakamura Y."/>
            <person name="Tabata S."/>
            <person name="Ida S."/>
            <person name="Kurokawa K."/>
            <person name="Ohta H."/>
        </authorList>
    </citation>
    <scope>NUCLEOTIDE SEQUENCE [LARGE SCALE GENOMIC DNA]</scope>
    <source>
        <strain evidence="12 13">NIES-2285</strain>
    </source>
</reference>
<dbReference type="OMA" id="KEPEGPC"/>
<evidence type="ECO:0000256" key="4">
    <source>
        <dbReference type="ARBA" id="ARBA00022701"/>
    </source>
</evidence>
<dbReference type="InterPro" id="IPR001372">
    <property type="entry name" value="Dynein_light_chain_typ-1/2"/>
</dbReference>
<dbReference type="Gene3D" id="3.30.740.10">
    <property type="entry name" value="Protein Inhibitor Of Neuronal Nitric Oxide Synthase"/>
    <property type="match status" value="1"/>
</dbReference>
<dbReference type="SUPFAM" id="SSF54648">
    <property type="entry name" value="DLC"/>
    <property type="match status" value="1"/>
</dbReference>
<dbReference type="FunFam" id="3.30.740.10:FF:000002">
    <property type="entry name" value="Dynein light chain"/>
    <property type="match status" value="1"/>
</dbReference>
<keyword evidence="9" id="KW-0966">Cell projection</keyword>
<evidence type="ECO:0000256" key="10">
    <source>
        <dbReference type="ARBA" id="ARBA00057688"/>
    </source>
</evidence>
<dbReference type="AlphaFoldDB" id="A0A1Y1HN48"/>
<keyword evidence="6" id="KW-0969">Cilium</keyword>
<evidence type="ECO:0000256" key="7">
    <source>
        <dbReference type="ARBA" id="ARBA00023175"/>
    </source>
</evidence>
<dbReference type="GO" id="GO:0005874">
    <property type="term" value="C:microtubule"/>
    <property type="evidence" value="ECO:0007669"/>
    <property type="project" value="UniProtKB-KW"/>
</dbReference>
<evidence type="ECO:0000256" key="11">
    <source>
        <dbReference type="RuleBase" id="RU365010"/>
    </source>
</evidence>
<evidence type="ECO:0000256" key="2">
    <source>
        <dbReference type="ARBA" id="ARBA00011655"/>
    </source>
</evidence>
<keyword evidence="5 11" id="KW-0243">Dynein</keyword>
<gene>
    <name evidence="12" type="ORF">KFL_000450100</name>
</gene>
<proteinExistence type="inferred from homology"/>
<dbReference type="CDD" id="cd21453">
    <property type="entry name" value="DLC-like_DNAL4"/>
    <property type="match status" value="1"/>
</dbReference>
<protein>
    <recommendedName>
        <fullName evidence="11">Dynein light chain</fullName>
    </recommendedName>
</protein>
<dbReference type="GO" id="GO:0005930">
    <property type="term" value="C:axoneme"/>
    <property type="evidence" value="ECO:0007669"/>
    <property type="project" value="UniProtKB-SubCell"/>
</dbReference>
<dbReference type="PANTHER" id="PTHR11886">
    <property type="entry name" value="DYNEIN LIGHT CHAIN"/>
    <property type="match status" value="1"/>
</dbReference>
<keyword evidence="13" id="KW-1185">Reference proteome</keyword>
<evidence type="ECO:0000313" key="13">
    <source>
        <dbReference type="Proteomes" id="UP000054558"/>
    </source>
</evidence>
<dbReference type="PANTHER" id="PTHR11886:SF2">
    <property type="entry name" value="DYNEIN AXONEMAL LIGHT CHAIN 4"/>
    <property type="match status" value="1"/>
</dbReference>
<name>A0A1Y1HN48_KLENI</name>
<keyword evidence="3 11" id="KW-0963">Cytoplasm</keyword>
<dbReference type="SMART" id="SM01375">
    <property type="entry name" value="Dynein_light"/>
    <property type="match status" value="1"/>
</dbReference>
<dbReference type="GO" id="GO:0007017">
    <property type="term" value="P:microtubule-based process"/>
    <property type="evidence" value="ECO:0007669"/>
    <property type="project" value="InterPro"/>
</dbReference>
<organism evidence="12 13">
    <name type="scientific">Klebsormidium nitens</name>
    <name type="common">Green alga</name>
    <name type="synonym">Ulothrix nitens</name>
    <dbReference type="NCBI Taxonomy" id="105231"/>
    <lineage>
        <taxon>Eukaryota</taxon>
        <taxon>Viridiplantae</taxon>
        <taxon>Streptophyta</taxon>
        <taxon>Klebsormidiophyceae</taxon>
        <taxon>Klebsormidiales</taxon>
        <taxon>Klebsormidiaceae</taxon>
        <taxon>Klebsormidium</taxon>
    </lineage>
</organism>
<comment type="function">
    <text evidence="10">Force generating protein of respiratory cilia. Produces force towards the minus ends of microtubules. Dynein has ATPase activity.</text>
</comment>
<dbReference type="Pfam" id="PF01221">
    <property type="entry name" value="Dynein_light"/>
    <property type="match status" value="1"/>
</dbReference>
<evidence type="ECO:0000256" key="1">
    <source>
        <dbReference type="ARBA" id="ARBA00004430"/>
    </source>
</evidence>
<evidence type="ECO:0000256" key="6">
    <source>
        <dbReference type="ARBA" id="ARBA00023069"/>
    </source>
</evidence>
<comment type="similarity">
    <text evidence="11">Belongs to the dynein light chain family.</text>
</comment>
<dbReference type="InterPro" id="IPR037177">
    <property type="entry name" value="DLC_sf"/>
</dbReference>
<evidence type="ECO:0000256" key="9">
    <source>
        <dbReference type="ARBA" id="ARBA00023273"/>
    </source>
</evidence>
<dbReference type="OrthoDB" id="10033309at2759"/>
<evidence type="ECO:0000256" key="3">
    <source>
        <dbReference type="ARBA" id="ARBA00022490"/>
    </source>
</evidence>
<sequence>MAATEVQQPLDREAFLKMAKYPLIKSSDMMEEMRNEAVEMVITAVEKYSNNYELAARLVKESMDKKFGGPWHCIVGEYYGFEVTHEVKNLLYVFAAGYLAIILWKG</sequence>
<comment type="subcellular location">
    <subcellularLocation>
        <location evidence="1">Cytoplasm</location>
        <location evidence="1">Cytoskeleton</location>
        <location evidence="1">Cilium axoneme</location>
    </subcellularLocation>
</comment>
<keyword evidence="7 11" id="KW-0505">Motor protein</keyword>
<keyword evidence="8 11" id="KW-0206">Cytoskeleton</keyword>